<accession>A0AAV7U698</accession>
<keyword evidence="2" id="KW-1185">Reference proteome</keyword>
<name>A0AAV7U698_PLEWA</name>
<dbReference type="EMBL" id="JANPWB010000005">
    <property type="protein sequence ID" value="KAJ1184171.1"/>
    <property type="molecule type" value="Genomic_DNA"/>
</dbReference>
<organism evidence="1 2">
    <name type="scientific">Pleurodeles waltl</name>
    <name type="common">Iberian ribbed newt</name>
    <dbReference type="NCBI Taxonomy" id="8319"/>
    <lineage>
        <taxon>Eukaryota</taxon>
        <taxon>Metazoa</taxon>
        <taxon>Chordata</taxon>
        <taxon>Craniata</taxon>
        <taxon>Vertebrata</taxon>
        <taxon>Euteleostomi</taxon>
        <taxon>Amphibia</taxon>
        <taxon>Batrachia</taxon>
        <taxon>Caudata</taxon>
        <taxon>Salamandroidea</taxon>
        <taxon>Salamandridae</taxon>
        <taxon>Pleurodelinae</taxon>
        <taxon>Pleurodeles</taxon>
    </lineage>
</organism>
<evidence type="ECO:0000313" key="1">
    <source>
        <dbReference type="EMBL" id="KAJ1184171.1"/>
    </source>
</evidence>
<reference evidence="1" key="1">
    <citation type="journal article" date="2022" name="bioRxiv">
        <title>Sequencing and chromosome-scale assembly of the giantPleurodeles waltlgenome.</title>
        <authorList>
            <person name="Brown T."/>
            <person name="Elewa A."/>
            <person name="Iarovenko S."/>
            <person name="Subramanian E."/>
            <person name="Araus A.J."/>
            <person name="Petzold A."/>
            <person name="Susuki M."/>
            <person name="Suzuki K.-i.T."/>
            <person name="Hayashi T."/>
            <person name="Toyoda A."/>
            <person name="Oliveira C."/>
            <person name="Osipova E."/>
            <person name="Leigh N.D."/>
            <person name="Simon A."/>
            <person name="Yun M.H."/>
        </authorList>
    </citation>
    <scope>NUCLEOTIDE SEQUENCE</scope>
    <source>
        <strain evidence="1">20211129_DDA</strain>
        <tissue evidence="1">Liver</tissue>
    </source>
</reference>
<evidence type="ECO:0000313" key="2">
    <source>
        <dbReference type="Proteomes" id="UP001066276"/>
    </source>
</evidence>
<proteinExistence type="predicted"/>
<protein>
    <submittedName>
        <fullName evidence="1">Uncharacterized protein</fullName>
    </submittedName>
</protein>
<sequence>MRNIHCIPDPATITGERCLTAAVHRATRHRPTADLDAECAEVQELTSSRAQAAGRHAPPARGALLR</sequence>
<dbReference type="AlphaFoldDB" id="A0AAV7U698"/>
<comment type="caution">
    <text evidence="1">The sequence shown here is derived from an EMBL/GenBank/DDBJ whole genome shotgun (WGS) entry which is preliminary data.</text>
</comment>
<dbReference type="Proteomes" id="UP001066276">
    <property type="component" value="Chromosome 3_1"/>
</dbReference>
<gene>
    <name evidence="1" type="ORF">NDU88_000981</name>
</gene>